<proteinExistence type="predicted"/>
<dbReference type="EMBL" id="CACRTV010000016">
    <property type="protein sequence ID" value="VYT75393.1"/>
    <property type="molecule type" value="Genomic_DNA"/>
</dbReference>
<evidence type="ECO:0000313" key="2">
    <source>
        <dbReference type="EMBL" id="VYT75393.1"/>
    </source>
</evidence>
<protein>
    <submittedName>
        <fullName evidence="2">Uncharacterized protein</fullName>
    </submittedName>
</protein>
<sequence>MDQLSVYSFYKKKKLRGLYFIVLTILLIVIIDTFSKVNIRTYGAKSAVMSLEERLNIIMAEAELSDQAMSST</sequence>
<accession>A0A6N2Z9S6</accession>
<keyword evidence="1" id="KW-0812">Transmembrane</keyword>
<reference evidence="2" key="1">
    <citation type="submission" date="2019-11" db="EMBL/GenBank/DDBJ databases">
        <authorList>
            <person name="Feng L."/>
        </authorList>
    </citation>
    <scope>NUCLEOTIDE SEQUENCE</scope>
    <source>
        <strain evidence="2">CParaputrificumLFYP93</strain>
    </source>
</reference>
<keyword evidence="1" id="KW-1133">Transmembrane helix</keyword>
<feature type="transmembrane region" description="Helical" evidence="1">
    <location>
        <begin position="17"/>
        <end position="35"/>
    </location>
</feature>
<gene>
    <name evidence="2" type="ORF">CPLFYP93_00514</name>
</gene>
<organism evidence="2">
    <name type="scientific">Clostridium paraputrificum</name>
    <dbReference type="NCBI Taxonomy" id="29363"/>
    <lineage>
        <taxon>Bacteria</taxon>
        <taxon>Bacillati</taxon>
        <taxon>Bacillota</taxon>
        <taxon>Clostridia</taxon>
        <taxon>Eubacteriales</taxon>
        <taxon>Clostridiaceae</taxon>
        <taxon>Clostridium</taxon>
    </lineage>
</organism>
<keyword evidence="1" id="KW-0472">Membrane</keyword>
<dbReference type="RefSeq" id="WP_156558963.1">
    <property type="nucleotide sequence ID" value="NZ_CACRTV010000016.1"/>
</dbReference>
<evidence type="ECO:0000256" key="1">
    <source>
        <dbReference type="SAM" id="Phobius"/>
    </source>
</evidence>
<dbReference type="AlphaFoldDB" id="A0A6N2Z9S6"/>
<name>A0A6N2Z9S6_9CLOT</name>